<proteinExistence type="predicted"/>
<sequence>MREGKWKEKTRAATVIKLFSELYIFYSFFEVQVEMSNCNPTLTLSENSRLGLESCISSVKMIQN</sequence>
<reference evidence="1" key="1">
    <citation type="submission" date="2018-02" db="EMBL/GenBank/DDBJ databases">
        <title>Rhizophora mucronata_Transcriptome.</title>
        <authorList>
            <person name="Meera S.P."/>
            <person name="Sreeshan A."/>
            <person name="Augustine A."/>
        </authorList>
    </citation>
    <scope>NUCLEOTIDE SEQUENCE</scope>
    <source>
        <tissue evidence="1">Leaf</tissue>
    </source>
</reference>
<dbReference type="AlphaFoldDB" id="A0A2P2QVH4"/>
<accession>A0A2P2QVH4</accession>
<evidence type="ECO:0000313" key="1">
    <source>
        <dbReference type="EMBL" id="MBX71006.1"/>
    </source>
</evidence>
<dbReference type="EMBL" id="GGEC01090522">
    <property type="protein sequence ID" value="MBX71006.1"/>
    <property type="molecule type" value="Transcribed_RNA"/>
</dbReference>
<name>A0A2P2QVH4_RHIMU</name>
<protein>
    <submittedName>
        <fullName evidence="1">Uncharacterized protein</fullName>
    </submittedName>
</protein>
<organism evidence="1">
    <name type="scientific">Rhizophora mucronata</name>
    <name type="common">Asiatic mangrove</name>
    <dbReference type="NCBI Taxonomy" id="61149"/>
    <lineage>
        <taxon>Eukaryota</taxon>
        <taxon>Viridiplantae</taxon>
        <taxon>Streptophyta</taxon>
        <taxon>Embryophyta</taxon>
        <taxon>Tracheophyta</taxon>
        <taxon>Spermatophyta</taxon>
        <taxon>Magnoliopsida</taxon>
        <taxon>eudicotyledons</taxon>
        <taxon>Gunneridae</taxon>
        <taxon>Pentapetalae</taxon>
        <taxon>rosids</taxon>
        <taxon>fabids</taxon>
        <taxon>Malpighiales</taxon>
        <taxon>Rhizophoraceae</taxon>
        <taxon>Rhizophora</taxon>
    </lineage>
</organism>